<organism evidence="2 3">
    <name type="scientific">Virgibacillus pantothenticus</name>
    <dbReference type="NCBI Taxonomy" id="1473"/>
    <lineage>
        <taxon>Bacteria</taxon>
        <taxon>Bacillati</taxon>
        <taxon>Bacillota</taxon>
        <taxon>Bacilli</taxon>
        <taxon>Bacillales</taxon>
        <taxon>Bacillaceae</taxon>
        <taxon>Virgibacillus</taxon>
    </lineage>
</organism>
<keyword evidence="3" id="KW-1185">Reference proteome</keyword>
<evidence type="ECO:0000313" key="3">
    <source>
        <dbReference type="Proteomes" id="UP000036780"/>
    </source>
</evidence>
<keyword evidence="1" id="KW-0812">Transmembrane</keyword>
<feature type="transmembrane region" description="Helical" evidence="1">
    <location>
        <begin position="152"/>
        <end position="175"/>
    </location>
</feature>
<dbReference type="EMBL" id="LGTO01000002">
    <property type="protein sequence ID" value="KNE22256.1"/>
    <property type="molecule type" value="Genomic_DNA"/>
</dbReference>
<evidence type="ECO:0000256" key="1">
    <source>
        <dbReference type="SAM" id="Phobius"/>
    </source>
</evidence>
<dbReference type="PATRIC" id="fig|1473.5.peg.3086"/>
<reference evidence="3" key="1">
    <citation type="submission" date="2015-07" db="EMBL/GenBank/DDBJ databases">
        <title>Fjat-10053 dsm26.</title>
        <authorList>
            <person name="Liu B."/>
            <person name="Wang J."/>
            <person name="Zhu Y."/>
            <person name="Liu G."/>
            <person name="Chen Q."/>
            <person name="Chen Z."/>
            <person name="Lan J."/>
            <person name="Che J."/>
            <person name="Ge C."/>
            <person name="Shi H."/>
            <person name="Pan Z."/>
            <person name="Liu X."/>
        </authorList>
    </citation>
    <scope>NUCLEOTIDE SEQUENCE [LARGE SCALE GENOMIC DNA]</scope>
    <source>
        <strain evidence="3">DSM 26</strain>
    </source>
</reference>
<feature type="transmembrane region" description="Helical" evidence="1">
    <location>
        <begin position="112"/>
        <end position="140"/>
    </location>
</feature>
<evidence type="ECO:0000313" key="2">
    <source>
        <dbReference type="EMBL" id="KNE22256.1"/>
    </source>
</evidence>
<proteinExistence type="predicted"/>
<dbReference type="Proteomes" id="UP000036780">
    <property type="component" value="Unassembled WGS sequence"/>
</dbReference>
<dbReference type="RefSeq" id="WP_050349720.1">
    <property type="nucleotide sequence ID" value="NZ_CP073011.1"/>
</dbReference>
<dbReference type="AlphaFoldDB" id="A0A0L0QUL5"/>
<dbReference type="InterPro" id="IPR021359">
    <property type="entry name" value="DUF2812"/>
</dbReference>
<dbReference type="GeneID" id="66869102"/>
<accession>A0A0L0QUL5</accession>
<evidence type="ECO:0008006" key="4">
    <source>
        <dbReference type="Google" id="ProtNLM"/>
    </source>
</evidence>
<name>A0A0L0QUL5_VIRPA</name>
<comment type="caution">
    <text evidence="2">The sequence shown here is derived from an EMBL/GenBank/DDBJ whole genome shotgun (WGS) entry which is preliminary data.</text>
</comment>
<sequence>MKKVWKPFWSYDVKKTERWLQTRALQGQQLVKIEPNLRLFIFKAGNDPQLIRYHIAYYKRKPNDELPLALQQNGWRKLCQKGCWCVLSNQKQTTDLKIYPVRNEIAKRNRHLLYFYAALTMYLLLTTLLFLLMSGIHIFYFGYILTFTPISLWITLLMLSNGLLLIGAFSIVRLYQSNKHFW</sequence>
<keyword evidence="1" id="KW-1133">Transmembrane helix</keyword>
<keyword evidence="1" id="KW-0472">Membrane</keyword>
<dbReference type="Pfam" id="PF11193">
    <property type="entry name" value="DUF2812"/>
    <property type="match status" value="1"/>
</dbReference>
<gene>
    <name evidence="2" type="ORF">AFK71_01005</name>
</gene>
<protein>
    <recommendedName>
        <fullName evidence="4">DUF2812 domain-containing protein</fullName>
    </recommendedName>
</protein>